<dbReference type="Pfam" id="PF03548">
    <property type="entry name" value="LolA"/>
    <property type="match status" value="1"/>
</dbReference>
<evidence type="ECO:0000313" key="2">
    <source>
        <dbReference type="EMBL" id="WXA12972.1"/>
    </source>
</evidence>
<organism evidence="2">
    <name type="scientific">Mangrovimonas cancribranchiae</name>
    <dbReference type="NCBI Taxonomy" id="3080055"/>
    <lineage>
        <taxon>Bacteria</taxon>
        <taxon>Pseudomonadati</taxon>
        <taxon>Bacteroidota</taxon>
        <taxon>Flavobacteriia</taxon>
        <taxon>Flavobacteriales</taxon>
        <taxon>Flavobacteriaceae</taxon>
        <taxon>Mangrovimonas</taxon>
    </lineage>
</organism>
<dbReference type="RefSeq" id="WP_338732109.1">
    <property type="nucleotide sequence ID" value="NZ_CP136925.1"/>
</dbReference>
<dbReference type="PANTHER" id="PTHR35869:SF1">
    <property type="entry name" value="OUTER-MEMBRANE LIPOPROTEIN CARRIER PROTEIN"/>
    <property type="match status" value="1"/>
</dbReference>
<dbReference type="SUPFAM" id="SSF89392">
    <property type="entry name" value="Prokaryotic lipoproteins and lipoprotein localization factors"/>
    <property type="match status" value="1"/>
</dbReference>
<reference evidence="2" key="1">
    <citation type="submission" date="2023-10" db="EMBL/GenBank/DDBJ databases">
        <title>Culture-based analysis of two novel bacteria associated with mangrove crab gills.</title>
        <authorList>
            <person name="Yang X."/>
            <person name="Garuglieri E."/>
            <person name="Van Goethem M.W."/>
            <person name="Fusi M."/>
            <person name="Marasco R."/>
            <person name="Daffonchio D.G."/>
        </authorList>
    </citation>
    <scope>NUCLEOTIDE SEQUENCE</scope>
    <source>
        <strain evidence="2">UG2-1</strain>
    </source>
</reference>
<keyword evidence="2" id="KW-0449">Lipoprotein</keyword>
<dbReference type="InterPro" id="IPR029046">
    <property type="entry name" value="LolA/LolB/LppX"/>
</dbReference>
<dbReference type="Gene3D" id="2.50.20.10">
    <property type="entry name" value="Lipoprotein localisation LolA/LolB/LppX"/>
    <property type="match status" value="1"/>
</dbReference>
<gene>
    <name evidence="2" type="ORF">R3L15_12700</name>
</gene>
<dbReference type="CDD" id="cd16325">
    <property type="entry name" value="LolA"/>
    <property type="match status" value="1"/>
</dbReference>
<keyword evidence="1" id="KW-0732">Signal</keyword>
<name>A0AAU6P625_9FLAO</name>
<evidence type="ECO:0000256" key="1">
    <source>
        <dbReference type="ARBA" id="ARBA00022729"/>
    </source>
</evidence>
<dbReference type="InterPro" id="IPR004564">
    <property type="entry name" value="OM_lipoprot_carrier_LolA-like"/>
</dbReference>
<protein>
    <submittedName>
        <fullName evidence="2">Outer membrane lipoprotein carrier protein LolA</fullName>
    </submittedName>
</protein>
<proteinExistence type="predicted"/>
<dbReference type="EMBL" id="CP136925">
    <property type="protein sequence ID" value="WXA12972.1"/>
    <property type="molecule type" value="Genomic_DNA"/>
</dbReference>
<dbReference type="PANTHER" id="PTHR35869">
    <property type="entry name" value="OUTER-MEMBRANE LIPOPROTEIN CARRIER PROTEIN"/>
    <property type="match status" value="1"/>
</dbReference>
<dbReference type="KEGG" id="mcaa:R3L15_12700"/>
<dbReference type="AlphaFoldDB" id="A0AAU6P625"/>
<sequence>MQAQTKMTTTEAENLKALVKSQAKTTKTIVSDFTQYKHLDFLSNDIITKGTLHFKAPNLVKWAYNKPFQYTVIFKNESLFINDEGNKSQIDIGSNQMFKQLNKLIIKSVKGDMFDDNEFKISYFKNDGKSNVHFSPKNTEFSEYIASFQITFNKKGDVEDVKMVEPSGDYTKIVFSNRTLNTPLTDAVFNP</sequence>
<accession>A0AAU6P625</accession>